<name>A0ABP0NHQ8_9DINO</name>
<keyword evidence="2" id="KW-1185">Reference proteome</keyword>
<organism evidence="1 2">
    <name type="scientific">Durusdinium trenchii</name>
    <dbReference type="NCBI Taxonomy" id="1381693"/>
    <lineage>
        <taxon>Eukaryota</taxon>
        <taxon>Sar</taxon>
        <taxon>Alveolata</taxon>
        <taxon>Dinophyceae</taxon>
        <taxon>Suessiales</taxon>
        <taxon>Symbiodiniaceae</taxon>
        <taxon>Durusdinium</taxon>
    </lineage>
</organism>
<evidence type="ECO:0000313" key="1">
    <source>
        <dbReference type="EMBL" id="CAK9062329.1"/>
    </source>
</evidence>
<dbReference type="EMBL" id="CAXAMM010028174">
    <property type="protein sequence ID" value="CAK9062329.1"/>
    <property type="molecule type" value="Genomic_DNA"/>
</dbReference>
<gene>
    <name evidence="1" type="ORF">SCF082_LOCUS32499</name>
</gene>
<proteinExistence type="predicted"/>
<feature type="non-terminal residue" evidence="1">
    <location>
        <position position="1"/>
    </location>
</feature>
<evidence type="ECO:0000313" key="2">
    <source>
        <dbReference type="Proteomes" id="UP001642464"/>
    </source>
</evidence>
<feature type="non-terminal residue" evidence="1">
    <location>
        <position position="185"/>
    </location>
</feature>
<reference evidence="1 2" key="1">
    <citation type="submission" date="2024-02" db="EMBL/GenBank/DDBJ databases">
        <authorList>
            <person name="Chen Y."/>
            <person name="Shah S."/>
            <person name="Dougan E. K."/>
            <person name="Thang M."/>
            <person name="Chan C."/>
        </authorList>
    </citation>
    <scope>NUCLEOTIDE SEQUENCE [LARGE SCALE GENOMIC DNA]</scope>
</reference>
<comment type="caution">
    <text evidence="1">The sequence shown here is derived from an EMBL/GenBank/DDBJ whole genome shotgun (WGS) entry which is preliminary data.</text>
</comment>
<accession>A0ABP0NHQ8</accession>
<dbReference type="Proteomes" id="UP001642464">
    <property type="component" value="Unassembled WGS sequence"/>
</dbReference>
<protein>
    <submittedName>
        <fullName evidence="1">Uncharacterized protein</fullName>
    </submittedName>
</protein>
<sequence length="185" mass="20935">LQPQRRRIVRSLLAMETDHHREVAFEHIQLEYHDYFWEHIEKNKRCRGLDGRVCDFALSSAGGRAHVHRQASSTCLLCSPPALAEACAAEGGPKKIAGMLRRLTAPRRAVVLEQRLSVEDRARVQAALAKRPAGLPAVRRKPAAAVDVGELDTRWQRTLDRRRALQPGRSAATKKHYRERVLADR</sequence>